<evidence type="ECO:0000259" key="1">
    <source>
        <dbReference type="Pfam" id="PF00501"/>
    </source>
</evidence>
<dbReference type="Gene3D" id="3.40.50.12780">
    <property type="entry name" value="N-terminal domain of ligase-like"/>
    <property type="match status" value="1"/>
</dbReference>
<dbReference type="Proteomes" id="UP001607069">
    <property type="component" value="Unassembled WGS sequence"/>
</dbReference>
<feature type="non-terminal residue" evidence="2">
    <location>
        <position position="88"/>
    </location>
</feature>
<organism evidence="2 3">
    <name type="scientific">Streptomyces chitinivorans</name>
    <dbReference type="NCBI Taxonomy" id="1257027"/>
    <lineage>
        <taxon>Bacteria</taxon>
        <taxon>Bacillati</taxon>
        <taxon>Actinomycetota</taxon>
        <taxon>Actinomycetes</taxon>
        <taxon>Kitasatosporales</taxon>
        <taxon>Streptomycetaceae</taxon>
        <taxon>Streptomyces</taxon>
    </lineage>
</organism>
<dbReference type="RefSeq" id="WP_394631252.1">
    <property type="nucleotide sequence ID" value="NZ_JBIHMK010000086.1"/>
</dbReference>
<dbReference type="InterPro" id="IPR000873">
    <property type="entry name" value="AMP-dep_synth/lig_dom"/>
</dbReference>
<evidence type="ECO:0000313" key="2">
    <source>
        <dbReference type="EMBL" id="MFH0250553.1"/>
    </source>
</evidence>
<accession>A0ABW7HXB7</accession>
<dbReference type="EMBL" id="JBIHMK010000086">
    <property type="protein sequence ID" value="MFH0250553.1"/>
    <property type="molecule type" value="Genomic_DNA"/>
</dbReference>
<dbReference type="Pfam" id="PF00501">
    <property type="entry name" value="AMP-binding"/>
    <property type="match status" value="1"/>
</dbReference>
<proteinExistence type="predicted"/>
<protein>
    <submittedName>
        <fullName evidence="2">AMP-binding protein</fullName>
    </submittedName>
</protein>
<dbReference type="InterPro" id="IPR042099">
    <property type="entry name" value="ANL_N_sf"/>
</dbReference>
<sequence>MLDALAGALRRHPGRPAVLGTTRNGAVRTGITCADLADLADRCAAALHARGVARGGTVGVAVRPGPRALAVMLAVHRLGARAAVLDPG</sequence>
<reference evidence="2 3" key="1">
    <citation type="submission" date="2024-10" db="EMBL/GenBank/DDBJ databases">
        <authorList>
            <person name="Cho J.-C."/>
        </authorList>
    </citation>
    <scope>NUCLEOTIDE SEQUENCE [LARGE SCALE GENOMIC DNA]</scope>
    <source>
        <strain evidence="2 3">KCTC29696</strain>
    </source>
</reference>
<evidence type="ECO:0000313" key="3">
    <source>
        <dbReference type="Proteomes" id="UP001607069"/>
    </source>
</evidence>
<feature type="domain" description="AMP-dependent synthetase/ligase" evidence="1">
    <location>
        <begin position="9"/>
        <end position="87"/>
    </location>
</feature>
<gene>
    <name evidence="2" type="ORF">ACG5V6_20345</name>
</gene>
<comment type="caution">
    <text evidence="2">The sequence shown here is derived from an EMBL/GenBank/DDBJ whole genome shotgun (WGS) entry which is preliminary data.</text>
</comment>
<dbReference type="SUPFAM" id="SSF56801">
    <property type="entry name" value="Acetyl-CoA synthetase-like"/>
    <property type="match status" value="1"/>
</dbReference>
<name>A0ABW7HXB7_9ACTN</name>
<keyword evidence="3" id="KW-1185">Reference proteome</keyword>